<comment type="caution">
    <text evidence="8">The sequence shown here is derived from an EMBL/GenBank/DDBJ whole genome shotgun (WGS) entry which is preliminary data.</text>
</comment>
<evidence type="ECO:0000259" key="7">
    <source>
        <dbReference type="Pfam" id="PF02683"/>
    </source>
</evidence>
<reference evidence="8 9" key="2">
    <citation type="journal article" date="2015" name="Stand. Genomic Sci.">
        <title>Draft genome sequence of Cellulomonas carbonis T26(T) and comparative analysis of six Cellulomonas genomes.</title>
        <authorList>
            <person name="Zhuang W."/>
            <person name="Zhang S."/>
            <person name="Xia X."/>
            <person name="Wang G."/>
        </authorList>
    </citation>
    <scope>NUCLEOTIDE SEQUENCE [LARGE SCALE GENOMIC DNA]</scope>
    <source>
        <strain evidence="8 9">T26</strain>
    </source>
</reference>
<evidence type="ECO:0000256" key="5">
    <source>
        <dbReference type="ARBA" id="ARBA00023136"/>
    </source>
</evidence>
<evidence type="ECO:0000313" key="9">
    <source>
        <dbReference type="Proteomes" id="UP000029839"/>
    </source>
</evidence>
<feature type="domain" description="Cytochrome C biogenesis protein transmembrane" evidence="7">
    <location>
        <begin position="23"/>
        <end position="204"/>
    </location>
</feature>
<feature type="transmembrane region" description="Helical" evidence="6">
    <location>
        <begin position="179"/>
        <end position="201"/>
    </location>
</feature>
<sequence length="256" mass="26685">MTAGFWEDLARAFQETAFAGPMLLAVPVAILAGMVSFASPCVIPLLPGYFAFVSGMTGASTGERSKAVLLTGVGLFVLGFSAVFVLLGVAFGALGVAVRPWMAVIMPVMGAVVVLMGLSFLGWIPGLQRERRMHLAPRRGLLGAPLLGIVFGLGWAPCIGPTLATVLSLSLNEASASRGAFLAGAYATGLRVPFLLIALGAHRSTKAVTILREHRVAIMRTGGAMLVLIGLALMTGLWTTWTQSLQGFIGGFVTVI</sequence>
<gene>
    <name evidence="8" type="ORF">N868_16775</name>
</gene>
<comment type="subcellular location">
    <subcellularLocation>
        <location evidence="1">Membrane</location>
        <topology evidence="1">Multi-pass membrane protein</topology>
    </subcellularLocation>
</comment>
<dbReference type="PANTHER" id="PTHR31272:SF4">
    <property type="entry name" value="CYTOCHROME C-TYPE BIOGENESIS PROTEIN HI_1454-RELATED"/>
    <property type="match status" value="1"/>
</dbReference>
<evidence type="ECO:0000256" key="1">
    <source>
        <dbReference type="ARBA" id="ARBA00004141"/>
    </source>
</evidence>
<evidence type="ECO:0000256" key="6">
    <source>
        <dbReference type="SAM" id="Phobius"/>
    </source>
</evidence>
<dbReference type="RefSeq" id="WP_043607671.1">
    <property type="nucleotide sequence ID" value="NZ_AXCY01000064.1"/>
</dbReference>
<accession>A0A0A0BQ36</accession>
<evidence type="ECO:0000256" key="4">
    <source>
        <dbReference type="ARBA" id="ARBA00022989"/>
    </source>
</evidence>
<keyword evidence="3 6" id="KW-0812">Transmembrane</keyword>
<dbReference type="AlphaFoldDB" id="A0A0A0BQ36"/>
<feature type="transmembrane region" description="Helical" evidence="6">
    <location>
        <begin position="222"/>
        <end position="241"/>
    </location>
</feature>
<feature type="transmembrane region" description="Helical" evidence="6">
    <location>
        <begin position="101"/>
        <end position="124"/>
    </location>
</feature>
<dbReference type="GO" id="GO:0016020">
    <property type="term" value="C:membrane"/>
    <property type="evidence" value="ECO:0007669"/>
    <property type="project" value="UniProtKB-SubCell"/>
</dbReference>
<dbReference type="GO" id="GO:0017004">
    <property type="term" value="P:cytochrome complex assembly"/>
    <property type="evidence" value="ECO:0007669"/>
    <property type="project" value="InterPro"/>
</dbReference>
<keyword evidence="5 6" id="KW-0472">Membrane</keyword>
<dbReference type="InterPro" id="IPR003834">
    <property type="entry name" value="Cyt_c_assmbl_TM_dom"/>
</dbReference>
<evidence type="ECO:0000313" key="8">
    <source>
        <dbReference type="EMBL" id="KGM10080.1"/>
    </source>
</evidence>
<evidence type="ECO:0000256" key="2">
    <source>
        <dbReference type="ARBA" id="ARBA00006143"/>
    </source>
</evidence>
<feature type="transmembrane region" description="Helical" evidence="6">
    <location>
        <begin position="145"/>
        <end position="167"/>
    </location>
</feature>
<keyword evidence="9" id="KW-1185">Reference proteome</keyword>
<reference evidence="8 9" key="1">
    <citation type="submission" date="2013-08" db="EMBL/GenBank/DDBJ databases">
        <title>Genome sequencing of Cellulomonas carbonis T26.</title>
        <authorList>
            <person name="Chen F."/>
            <person name="Li Y."/>
            <person name="Wang G."/>
        </authorList>
    </citation>
    <scope>NUCLEOTIDE SEQUENCE [LARGE SCALE GENOMIC DNA]</scope>
    <source>
        <strain evidence="8 9">T26</strain>
    </source>
</reference>
<feature type="transmembrane region" description="Helical" evidence="6">
    <location>
        <begin position="22"/>
        <end position="46"/>
    </location>
</feature>
<dbReference type="Proteomes" id="UP000029839">
    <property type="component" value="Unassembled WGS sequence"/>
</dbReference>
<organism evidence="8 9">
    <name type="scientific">Cellulomonas carbonis T26</name>
    <dbReference type="NCBI Taxonomy" id="947969"/>
    <lineage>
        <taxon>Bacteria</taxon>
        <taxon>Bacillati</taxon>
        <taxon>Actinomycetota</taxon>
        <taxon>Actinomycetes</taxon>
        <taxon>Micrococcales</taxon>
        <taxon>Cellulomonadaceae</taxon>
        <taxon>Cellulomonas</taxon>
    </lineage>
</organism>
<keyword evidence="4 6" id="KW-1133">Transmembrane helix</keyword>
<feature type="transmembrane region" description="Helical" evidence="6">
    <location>
        <begin position="67"/>
        <end position="95"/>
    </location>
</feature>
<dbReference type="EMBL" id="AXCY01000064">
    <property type="protein sequence ID" value="KGM10080.1"/>
    <property type="molecule type" value="Genomic_DNA"/>
</dbReference>
<proteinExistence type="inferred from homology"/>
<dbReference type="PANTHER" id="PTHR31272">
    <property type="entry name" value="CYTOCHROME C-TYPE BIOGENESIS PROTEIN HI_1454-RELATED"/>
    <property type="match status" value="1"/>
</dbReference>
<dbReference type="OrthoDB" id="9803065at2"/>
<dbReference type="Pfam" id="PF02683">
    <property type="entry name" value="DsbD_TM"/>
    <property type="match status" value="1"/>
</dbReference>
<name>A0A0A0BQ36_9CELL</name>
<dbReference type="InterPro" id="IPR051790">
    <property type="entry name" value="Cytochrome_c-biogenesis_DsbD"/>
</dbReference>
<evidence type="ECO:0000256" key="3">
    <source>
        <dbReference type="ARBA" id="ARBA00022692"/>
    </source>
</evidence>
<protein>
    <submittedName>
        <fullName evidence="8">Cytochrome C biogenesis protein ResC</fullName>
    </submittedName>
</protein>
<comment type="similarity">
    <text evidence="2">Belongs to the DsbD family.</text>
</comment>